<dbReference type="PROSITE" id="PS50011">
    <property type="entry name" value="PROTEIN_KINASE_DOM"/>
    <property type="match status" value="1"/>
</dbReference>
<dbReference type="PANTHER" id="PTHR44167:SF18">
    <property type="entry name" value="PROTEIN KINASE DOMAIN-CONTAINING PROTEIN"/>
    <property type="match status" value="1"/>
</dbReference>
<gene>
    <name evidence="3" type="ORF">MNEG_6994</name>
</gene>
<accession>A0A0D2MK30</accession>
<dbReference type="InterPro" id="IPR011009">
    <property type="entry name" value="Kinase-like_dom_sf"/>
</dbReference>
<dbReference type="GO" id="GO:0044773">
    <property type="term" value="P:mitotic DNA damage checkpoint signaling"/>
    <property type="evidence" value="ECO:0007669"/>
    <property type="project" value="TreeGrafter"/>
</dbReference>
<evidence type="ECO:0000313" key="3">
    <source>
        <dbReference type="EMBL" id="KIZ00967.1"/>
    </source>
</evidence>
<dbReference type="KEGG" id="mng:MNEG_6994"/>
<dbReference type="Proteomes" id="UP000054498">
    <property type="component" value="Unassembled WGS sequence"/>
</dbReference>
<dbReference type="SUPFAM" id="SSF56112">
    <property type="entry name" value="Protein kinase-like (PK-like)"/>
    <property type="match status" value="1"/>
</dbReference>
<sequence length="665" mass="71737">MCSIGPDWLRQLLRWQQGSPLKGAYGDHTFVFRTPPVGPDNEQYVVKAHCKAELHTFDWVERMVRAEVSFHDVFRGCLPPGIVPLRGCYEDEAFIYLVFPYAGRPLLNYVRKPADPTSHKLSALLAQEVAYQLILTWDWMHTQDLVYLDGKPDQVVLQFDNLARRVLPRLVDMGSVDDTGCCHASTPGYVPPEKHYLGGNAAATPKWDAYAVAVIFGEVLTGCVPGDPTSGAADGPEMTEEELIADFPLIFMSRSAWRALPPSCSDLKALIAQLALPDPARRPTLEEARRSPAFAQLEREAGERQRKLWVLMAGREDMLEAFEAQEAEAEELRAELAQRDEVAAALKRQVANKESVMRQMLGQSQRQQQEIKQLRDQQRALQAQVQQLEAEVRAREDAARLADATCDELRHEVELKCQGTRRVRDCLIISVDETQAACREAAVLQGRVGRLQACLGTVHSGLRALRQECAAADSQASATCSDNGKDSWTDGYSAPSGSQSSSAAATSSSCISGAGSCAMLKAATAVLVGGQQELAPECSSSKGDRMDGDSEGGDTASASYALDCSVVIVRAGSPVAGGTKAAASTPWDCDSSRGGSRSWNAGVIVGGAFDSGVTAPASGKGLAPGVGARAAWWGLMRGKARQAKAALRHGVFAPLCFVPGEVDRF</sequence>
<name>A0A0D2MK30_9CHLO</name>
<dbReference type="GO" id="GO:0005634">
    <property type="term" value="C:nucleus"/>
    <property type="evidence" value="ECO:0007669"/>
    <property type="project" value="TreeGrafter"/>
</dbReference>
<dbReference type="InterPro" id="IPR000719">
    <property type="entry name" value="Prot_kinase_dom"/>
</dbReference>
<dbReference type="GO" id="GO:0005524">
    <property type="term" value="F:ATP binding"/>
    <property type="evidence" value="ECO:0007669"/>
    <property type="project" value="InterPro"/>
</dbReference>
<reference evidence="3 4" key="1">
    <citation type="journal article" date="2013" name="BMC Genomics">
        <title>Reconstruction of the lipid metabolism for the microalga Monoraphidium neglectum from its genome sequence reveals characteristics suitable for biofuel production.</title>
        <authorList>
            <person name="Bogen C."/>
            <person name="Al-Dilaimi A."/>
            <person name="Albersmeier A."/>
            <person name="Wichmann J."/>
            <person name="Grundmann M."/>
            <person name="Rupp O."/>
            <person name="Lauersen K.J."/>
            <person name="Blifernez-Klassen O."/>
            <person name="Kalinowski J."/>
            <person name="Goesmann A."/>
            <person name="Mussgnug J.H."/>
            <person name="Kruse O."/>
        </authorList>
    </citation>
    <scope>NUCLEOTIDE SEQUENCE [LARGE SCALE GENOMIC DNA]</scope>
    <source>
        <strain evidence="3 4">SAG 48.87</strain>
    </source>
</reference>
<dbReference type="GeneID" id="25739870"/>
<dbReference type="AlphaFoldDB" id="A0A0D2MK30"/>
<dbReference type="STRING" id="145388.A0A0D2MK30"/>
<protein>
    <recommendedName>
        <fullName evidence="2">Protein kinase domain-containing protein</fullName>
    </recommendedName>
</protein>
<dbReference type="EMBL" id="KK101416">
    <property type="protein sequence ID" value="KIZ00967.1"/>
    <property type="molecule type" value="Genomic_DNA"/>
</dbReference>
<dbReference type="GO" id="GO:0004674">
    <property type="term" value="F:protein serine/threonine kinase activity"/>
    <property type="evidence" value="ECO:0007669"/>
    <property type="project" value="TreeGrafter"/>
</dbReference>
<feature type="coiled-coil region" evidence="1">
    <location>
        <begin position="315"/>
        <end position="398"/>
    </location>
</feature>
<keyword evidence="1" id="KW-0175">Coiled coil</keyword>
<proteinExistence type="predicted"/>
<evidence type="ECO:0000256" key="1">
    <source>
        <dbReference type="SAM" id="Coils"/>
    </source>
</evidence>
<organism evidence="3 4">
    <name type="scientific">Monoraphidium neglectum</name>
    <dbReference type="NCBI Taxonomy" id="145388"/>
    <lineage>
        <taxon>Eukaryota</taxon>
        <taxon>Viridiplantae</taxon>
        <taxon>Chlorophyta</taxon>
        <taxon>core chlorophytes</taxon>
        <taxon>Chlorophyceae</taxon>
        <taxon>CS clade</taxon>
        <taxon>Sphaeropleales</taxon>
        <taxon>Selenastraceae</taxon>
        <taxon>Monoraphidium</taxon>
    </lineage>
</organism>
<evidence type="ECO:0000313" key="4">
    <source>
        <dbReference type="Proteomes" id="UP000054498"/>
    </source>
</evidence>
<evidence type="ECO:0000259" key="2">
    <source>
        <dbReference type="PROSITE" id="PS50011"/>
    </source>
</evidence>
<keyword evidence="4" id="KW-1185">Reference proteome</keyword>
<dbReference type="SMART" id="SM00220">
    <property type="entry name" value="S_TKc"/>
    <property type="match status" value="1"/>
</dbReference>
<dbReference type="PANTHER" id="PTHR44167">
    <property type="entry name" value="OVARIAN-SPECIFIC SERINE/THREONINE-PROTEIN KINASE LOK-RELATED"/>
    <property type="match status" value="1"/>
</dbReference>
<feature type="domain" description="Protein kinase" evidence="2">
    <location>
        <begin position="14"/>
        <end position="294"/>
    </location>
</feature>
<dbReference type="Gene3D" id="1.10.510.10">
    <property type="entry name" value="Transferase(Phosphotransferase) domain 1"/>
    <property type="match status" value="1"/>
</dbReference>
<dbReference type="RefSeq" id="XP_013899986.1">
    <property type="nucleotide sequence ID" value="XM_014044532.1"/>
</dbReference>
<dbReference type="GO" id="GO:0005737">
    <property type="term" value="C:cytoplasm"/>
    <property type="evidence" value="ECO:0007669"/>
    <property type="project" value="TreeGrafter"/>
</dbReference>
<dbReference type="Pfam" id="PF00069">
    <property type="entry name" value="Pkinase"/>
    <property type="match status" value="1"/>
</dbReference>